<dbReference type="InterPro" id="IPR007657">
    <property type="entry name" value="Glycosyltransferase_61"/>
</dbReference>
<dbReference type="AlphaFoldDB" id="A0A2R6QHT3"/>
<dbReference type="GO" id="GO:0016763">
    <property type="term" value="F:pentosyltransferase activity"/>
    <property type="evidence" value="ECO:0007669"/>
    <property type="project" value="UniProtKB-ARBA"/>
</dbReference>
<accession>A0A2R6QHT3</accession>
<feature type="domain" description="Glycosyltransferase 61 catalytic" evidence="6">
    <location>
        <begin position="181"/>
        <end position="366"/>
    </location>
</feature>
<evidence type="ECO:0000313" key="7">
    <source>
        <dbReference type="EMBL" id="PSS08182.1"/>
    </source>
</evidence>
<evidence type="ECO:0000256" key="5">
    <source>
        <dbReference type="SAM" id="Phobius"/>
    </source>
</evidence>
<protein>
    <submittedName>
        <fullName evidence="7">EGF domain-specific O-linked N-acetylglucosamine transferase</fullName>
    </submittedName>
</protein>
<dbReference type="InterPro" id="IPR049625">
    <property type="entry name" value="Glyco_transf_61_cat"/>
</dbReference>
<comment type="subcellular location">
    <subcellularLocation>
        <location evidence="1">Golgi apparatus membrane</location>
        <topology evidence="1">Single-pass type II membrane protein</topology>
    </subcellularLocation>
</comment>
<keyword evidence="5" id="KW-1133">Transmembrane helix</keyword>
<reference evidence="7 8" key="1">
    <citation type="submission" date="2017-07" db="EMBL/GenBank/DDBJ databases">
        <title>An improved, manually edited Actinidia chinensis var. chinensis (kiwifruit) genome highlights the challenges associated with draft genomes and gene prediction in plants.</title>
        <authorList>
            <person name="Pilkington S."/>
            <person name="Crowhurst R."/>
            <person name="Hilario E."/>
            <person name="Nardozza S."/>
            <person name="Fraser L."/>
            <person name="Peng Y."/>
            <person name="Gunaseelan K."/>
            <person name="Simpson R."/>
            <person name="Tahir J."/>
            <person name="Deroles S."/>
            <person name="Templeton K."/>
            <person name="Luo Z."/>
            <person name="Davy M."/>
            <person name="Cheng C."/>
            <person name="Mcneilage M."/>
            <person name="Scaglione D."/>
            <person name="Liu Y."/>
            <person name="Zhang Q."/>
            <person name="Datson P."/>
            <person name="De Silva N."/>
            <person name="Gardiner S."/>
            <person name="Bassett H."/>
            <person name="Chagne D."/>
            <person name="Mccallum J."/>
            <person name="Dzierzon H."/>
            <person name="Deng C."/>
            <person name="Wang Y.-Y."/>
            <person name="Barron N."/>
            <person name="Manako K."/>
            <person name="Bowen J."/>
            <person name="Foster T."/>
            <person name="Erridge Z."/>
            <person name="Tiffin H."/>
            <person name="Waite C."/>
            <person name="Davies K."/>
            <person name="Grierson E."/>
            <person name="Laing W."/>
            <person name="Kirk R."/>
            <person name="Chen X."/>
            <person name="Wood M."/>
            <person name="Montefiori M."/>
            <person name="Brummell D."/>
            <person name="Schwinn K."/>
            <person name="Catanach A."/>
            <person name="Fullerton C."/>
            <person name="Li D."/>
            <person name="Meiyalaghan S."/>
            <person name="Nieuwenhuizen N."/>
            <person name="Read N."/>
            <person name="Prakash R."/>
            <person name="Hunter D."/>
            <person name="Zhang H."/>
            <person name="Mckenzie M."/>
            <person name="Knabel M."/>
            <person name="Harris A."/>
            <person name="Allan A."/>
            <person name="Chen A."/>
            <person name="Janssen B."/>
            <person name="Plunkett B."/>
            <person name="Dwamena C."/>
            <person name="Voogd C."/>
            <person name="Leif D."/>
            <person name="Lafferty D."/>
            <person name="Souleyre E."/>
            <person name="Varkonyi-Gasic E."/>
            <person name="Gambi F."/>
            <person name="Hanley J."/>
            <person name="Yao J.-L."/>
            <person name="Cheung J."/>
            <person name="David K."/>
            <person name="Warren B."/>
            <person name="Marsh K."/>
            <person name="Snowden K."/>
            <person name="Lin-Wang K."/>
            <person name="Brian L."/>
            <person name="Martinez-Sanchez M."/>
            <person name="Wang M."/>
            <person name="Ileperuma N."/>
            <person name="Macnee N."/>
            <person name="Campin R."/>
            <person name="Mcatee P."/>
            <person name="Drummond R."/>
            <person name="Espley R."/>
            <person name="Ireland H."/>
            <person name="Wu R."/>
            <person name="Atkinson R."/>
            <person name="Karunairetnam S."/>
            <person name="Bulley S."/>
            <person name="Chunkath S."/>
            <person name="Hanley Z."/>
            <person name="Storey R."/>
            <person name="Thrimawithana A."/>
            <person name="Thomson S."/>
            <person name="David C."/>
            <person name="Testolin R."/>
        </authorList>
    </citation>
    <scope>NUCLEOTIDE SEQUENCE [LARGE SCALE GENOMIC DNA]</scope>
    <source>
        <strain evidence="8">cv. Red5</strain>
        <tissue evidence="7">Young leaf</tissue>
    </source>
</reference>
<name>A0A2R6QHT3_ACTCC</name>
<keyword evidence="5" id="KW-0812">Transmembrane</keyword>
<comment type="caution">
    <text evidence="7">The sequence shown here is derived from an EMBL/GenBank/DDBJ whole genome shotgun (WGS) entry which is preliminary data.</text>
</comment>
<evidence type="ECO:0000259" key="6">
    <source>
        <dbReference type="Pfam" id="PF04577"/>
    </source>
</evidence>
<dbReference type="Gramene" id="PSS08182">
    <property type="protein sequence ID" value="PSS08182"/>
    <property type="gene ID" value="CEY00_Acc18556"/>
</dbReference>
<dbReference type="PANTHER" id="PTHR20961:SF5">
    <property type="entry name" value="GLYCOSYLTRANSFERASE-RELATED"/>
    <property type="match status" value="1"/>
</dbReference>
<evidence type="ECO:0000313" key="8">
    <source>
        <dbReference type="Proteomes" id="UP000241394"/>
    </source>
</evidence>
<dbReference type="Proteomes" id="UP000241394">
    <property type="component" value="Chromosome LG16"/>
</dbReference>
<proteinExistence type="predicted"/>
<gene>
    <name evidence="7" type="ORF">CEY00_Acc18556</name>
</gene>
<dbReference type="InParanoid" id="A0A2R6QHT3"/>
<dbReference type="FunCoup" id="A0A2R6QHT3">
    <property type="interactions" value="561"/>
</dbReference>
<sequence length="461" mass="52422">MTYNAIFARSFRSHDQKKFGCGAFAGCFIIALTICTVFKPYFDPLPVLNLQLSLAVGLKMLTREETSNPQELEIKTKEVKPVCNLDDPRSDVCEMTGDIHIHGNTSTVFIVLTDNIINSPENNSWTIRPYARKEDEFALRTVKEFTVKLIASSQQIAHCNNSHNIPGVVFSTSGYSGNHFHAFTDIVIPLYLTSREFGGEVKFVVSDKNSLWISKYQRVLQKLSNYDIIDMDREVGVHCFPSMILGLIKHKELNIDPSRSPYYSMKDFRMFLREAYSLRREKAIKLGDGEGRRPRLLIISRKRTRAFMNQGEIVDMAKTLGFKVVVTEADSNLAKFASVVNSCDVMMGVHGAGLTNILFLPENAIFIQIVPLGGLEWLAKTDFENPSKDMNLRYIDYKIGEEESSLRQQYPPDHQVFRNPNSISEQGWDAVKTIYLEKQNVKLDAGRFRPTLLQAMKLLHL</sequence>
<evidence type="ECO:0000256" key="3">
    <source>
        <dbReference type="ARBA" id="ARBA00022679"/>
    </source>
</evidence>
<dbReference type="PANTHER" id="PTHR20961">
    <property type="entry name" value="GLYCOSYLTRANSFERASE"/>
    <property type="match status" value="1"/>
</dbReference>
<organism evidence="7 8">
    <name type="scientific">Actinidia chinensis var. chinensis</name>
    <name type="common">Chinese soft-hair kiwi</name>
    <dbReference type="NCBI Taxonomy" id="1590841"/>
    <lineage>
        <taxon>Eukaryota</taxon>
        <taxon>Viridiplantae</taxon>
        <taxon>Streptophyta</taxon>
        <taxon>Embryophyta</taxon>
        <taxon>Tracheophyta</taxon>
        <taxon>Spermatophyta</taxon>
        <taxon>Magnoliopsida</taxon>
        <taxon>eudicotyledons</taxon>
        <taxon>Gunneridae</taxon>
        <taxon>Pentapetalae</taxon>
        <taxon>asterids</taxon>
        <taxon>Ericales</taxon>
        <taxon>Actinidiaceae</taxon>
        <taxon>Actinidia</taxon>
    </lineage>
</organism>
<reference evidence="8" key="2">
    <citation type="journal article" date="2018" name="BMC Genomics">
        <title>A manually annotated Actinidia chinensis var. chinensis (kiwifruit) genome highlights the challenges associated with draft genomes and gene prediction in plants.</title>
        <authorList>
            <person name="Pilkington S.M."/>
            <person name="Crowhurst R."/>
            <person name="Hilario E."/>
            <person name="Nardozza S."/>
            <person name="Fraser L."/>
            <person name="Peng Y."/>
            <person name="Gunaseelan K."/>
            <person name="Simpson R."/>
            <person name="Tahir J."/>
            <person name="Deroles S.C."/>
            <person name="Templeton K."/>
            <person name="Luo Z."/>
            <person name="Davy M."/>
            <person name="Cheng C."/>
            <person name="McNeilage M."/>
            <person name="Scaglione D."/>
            <person name="Liu Y."/>
            <person name="Zhang Q."/>
            <person name="Datson P."/>
            <person name="De Silva N."/>
            <person name="Gardiner S.E."/>
            <person name="Bassett H."/>
            <person name="Chagne D."/>
            <person name="McCallum J."/>
            <person name="Dzierzon H."/>
            <person name="Deng C."/>
            <person name="Wang Y.Y."/>
            <person name="Barron L."/>
            <person name="Manako K."/>
            <person name="Bowen J."/>
            <person name="Foster T.M."/>
            <person name="Erridge Z.A."/>
            <person name="Tiffin H."/>
            <person name="Waite C.N."/>
            <person name="Davies K.M."/>
            <person name="Grierson E.P."/>
            <person name="Laing W.A."/>
            <person name="Kirk R."/>
            <person name="Chen X."/>
            <person name="Wood M."/>
            <person name="Montefiori M."/>
            <person name="Brummell D.A."/>
            <person name="Schwinn K.E."/>
            <person name="Catanach A."/>
            <person name="Fullerton C."/>
            <person name="Li D."/>
            <person name="Meiyalaghan S."/>
            <person name="Nieuwenhuizen N."/>
            <person name="Read N."/>
            <person name="Prakash R."/>
            <person name="Hunter D."/>
            <person name="Zhang H."/>
            <person name="McKenzie M."/>
            <person name="Knabel M."/>
            <person name="Harris A."/>
            <person name="Allan A.C."/>
            <person name="Gleave A."/>
            <person name="Chen A."/>
            <person name="Janssen B.J."/>
            <person name="Plunkett B."/>
            <person name="Ampomah-Dwamena C."/>
            <person name="Voogd C."/>
            <person name="Leif D."/>
            <person name="Lafferty D."/>
            <person name="Souleyre E.J.F."/>
            <person name="Varkonyi-Gasic E."/>
            <person name="Gambi F."/>
            <person name="Hanley J."/>
            <person name="Yao J.L."/>
            <person name="Cheung J."/>
            <person name="David K.M."/>
            <person name="Warren B."/>
            <person name="Marsh K."/>
            <person name="Snowden K.C."/>
            <person name="Lin-Wang K."/>
            <person name="Brian L."/>
            <person name="Martinez-Sanchez M."/>
            <person name="Wang M."/>
            <person name="Ileperuma N."/>
            <person name="Macnee N."/>
            <person name="Campin R."/>
            <person name="McAtee P."/>
            <person name="Drummond R.S.M."/>
            <person name="Espley R.V."/>
            <person name="Ireland H.S."/>
            <person name="Wu R."/>
            <person name="Atkinson R.G."/>
            <person name="Karunairetnam S."/>
            <person name="Bulley S."/>
            <person name="Chunkath S."/>
            <person name="Hanley Z."/>
            <person name="Storey R."/>
            <person name="Thrimawithana A.H."/>
            <person name="Thomson S."/>
            <person name="David C."/>
            <person name="Testolin R."/>
            <person name="Huang H."/>
            <person name="Hellens R.P."/>
            <person name="Schaffer R.J."/>
        </authorList>
    </citation>
    <scope>NUCLEOTIDE SEQUENCE [LARGE SCALE GENOMIC DNA]</scope>
    <source>
        <strain evidence="8">cv. Red5</strain>
    </source>
</reference>
<evidence type="ECO:0000256" key="1">
    <source>
        <dbReference type="ARBA" id="ARBA00004323"/>
    </source>
</evidence>
<dbReference type="Pfam" id="PF04577">
    <property type="entry name" value="Glyco_transf_61"/>
    <property type="match status" value="1"/>
</dbReference>
<keyword evidence="2" id="KW-0328">Glycosyltransferase</keyword>
<dbReference type="GO" id="GO:0000139">
    <property type="term" value="C:Golgi membrane"/>
    <property type="evidence" value="ECO:0007669"/>
    <property type="project" value="UniProtKB-SubCell"/>
</dbReference>
<keyword evidence="4" id="KW-0325">Glycoprotein</keyword>
<dbReference type="STRING" id="1590841.A0A2R6QHT3"/>
<evidence type="ECO:0000256" key="2">
    <source>
        <dbReference type="ARBA" id="ARBA00022676"/>
    </source>
</evidence>
<keyword evidence="3 7" id="KW-0808">Transferase</keyword>
<evidence type="ECO:0000256" key="4">
    <source>
        <dbReference type="ARBA" id="ARBA00023180"/>
    </source>
</evidence>
<feature type="transmembrane region" description="Helical" evidence="5">
    <location>
        <begin position="21"/>
        <end position="42"/>
    </location>
</feature>
<dbReference type="EMBL" id="NKQK01000016">
    <property type="protein sequence ID" value="PSS08182.1"/>
    <property type="molecule type" value="Genomic_DNA"/>
</dbReference>
<dbReference type="OMA" id="ADICEMN"/>
<keyword evidence="8" id="KW-1185">Reference proteome</keyword>
<dbReference type="OrthoDB" id="529273at2759"/>
<keyword evidence="5" id="KW-0472">Membrane</keyword>